<feature type="domain" description="DUF7663" evidence="1">
    <location>
        <begin position="4"/>
        <end position="105"/>
    </location>
</feature>
<dbReference type="Pfam" id="PF24699">
    <property type="entry name" value="DUF7663"/>
    <property type="match status" value="1"/>
</dbReference>
<evidence type="ECO:0000259" key="1">
    <source>
        <dbReference type="Pfam" id="PF24699"/>
    </source>
</evidence>
<dbReference type="InterPro" id="IPR056080">
    <property type="entry name" value="DUF7663"/>
</dbReference>
<gene>
    <name evidence="2" type="ORF">C0175_00615</name>
</gene>
<proteinExistence type="predicted"/>
<comment type="caution">
    <text evidence="2">The sequence shown here is derived from an EMBL/GenBank/DDBJ whole genome shotgun (WGS) entry which is preliminary data.</text>
</comment>
<name>A0A2J6X9M2_9BACT</name>
<dbReference type="Proteomes" id="UP000236910">
    <property type="component" value="Unassembled WGS sequence"/>
</dbReference>
<reference evidence="2 3" key="1">
    <citation type="submission" date="2018-01" db="EMBL/GenBank/DDBJ databases">
        <title>Metagenomic assembled genomes from two thermal pools in the Uzon Caldera, Kamchatka, Russia.</title>
        <authorList>
            <person name="Wilkins L."/>
            <person name="Ettinger C."/>
        </authorList>
    </citation>
    <scope>NUCLEOTIDE SEQUENCE [LARGE SCALE GENOMIC DNA]</scope>
    <source>
        <strain evidence="2">ARK-10</strain>
    </source>
</reference>
<evidence type="ECO:0000313" key="2">
    <source>
        <dbReference type="EMBL" id="PMP84152.1"/>
    </source>
</evidence>
<organism evidence="2 3">
    <name type="scientific">Caldisericum exile</name>
    <dbReference type="NCBI Taxonomy" id="693075"/>
    <lineage>
        <taxon>Bacteria</taxon>
        <taxon>Pseudomonadati</taxon>
        <taxon>Caldisericota/Cryosericota group</taxon>
        <taxon>Caldisericota</taxon>
        <taxon>Caldisericia</taxon>
        <taxon>Caldisericales</taxon>
        <taxon>Caldisericaceae</taxon>
        <taxon>Caldisericum</taxon>
    </lineage>
</organism>
<evidence type="ECO:0000313" key="3">
    <source>
        <dbReference type="Proteomes" id="UP000236910"/>
    </source>
</evidence>
<feature type="non-terminal residue" evidence="2">
    <location>
        <position position="110"/>
    </location>
</feature>
<sequence length="110" mass="13080">MSINLLKYLNGNKNGYFKRYIDRLKNDPLIAWYPSAGNDFHPLLYLSPAYSRYNPPKENVEESFPDIFLFTDYYPWENFSFSTTIYQDKRTNITVNNIEELPLLKNLPLD</sequence>
<dbReference type="EMBL" id="PNIX01000034">
    <property type="protein sequence ID" value="PMP84152.1"/>
    <property type="molecule type" value="Genomic_DNA"/>
</dbReference>
<dbReference type="AlphaFoldDB" id="A0A2J6X9M2"/>
<protein>
    <recommendedName>
        <fullName evidence="1">DUF7663 domain-containing protein</fullName>
    </recommendedName>
</protein>
<accession>A0A2J6X9M2</accession>